<sequence>MPKKNSSGEIVFSDYPEFRPNLTPSEMFKMGSFGGTYWRPIYSSITKKKYKNKHLDYPKSWWKGIPEDWLTRDWDDYDKSINKYNVKVGTTLEFWEEKKWITKNNPYGWVQWYCDFYQGKRGPDDEWQISRWEKTAGPKSRFRKWLINMINDKNAKYNDYTISPKIRQTLQHWGYELTSKDCKKCK</sequence>
<proteinExistence type="predicted"/>
<dbReference type="AlphaFoldDB" id="A0A6C0CHY9"/>
<dbReference type="PANTHER" id="PTHR37948:SF1">
    <property type="entry name" value="BLL5189 PROTEIN"/>
    <property type="match status" value="1"/>
</dbReference>
<evidence type="ECO:0000313" key="1">
    <source>
        <dbReference type="EMBL" id="QHT04208.1"/>
    </source>
</evidence>
<protein>
    <submittedName>
        <fullName evidence="1">Uncharacterized protein</fullName>
    </submittedName>
</protein>
<organism evidence="1">
    <name type="scientific">viral metagenome</name>
    <dbReference type="NCBI Taxonomy" id="1070528"/>
    <lineage>
        <taxon>unclassified sequences</taxon>
        <taxon>metagenomes</taxon>
        <taxon>organismal metagenomes</taxon>
    </lineage>
</organism>
<dbReference type="PANTHER" id="PTHR37948">
    <property type="entry name" value="ZGC:113208"/>
    <property type="match status" value="1"/>
</dbReference>
<name>A0A6C0CHY9_9ZZZZ</name>
<accession>A0A6C0CHY9</accession>
<reference evidence="1" key="1">
    <citation type="journal article" date="2020" name="Nature">
        <title>Giant virus diversity and host interactions through global metagenomics.</title>
        <authorList>
            <person name="Schulz F."/>
            <person name="Roux S."/>
            <person name="Paez-Espino D."/>
            <person name="Jungbluth S."/>
            <person name="Walsh D.A."/>
            <person name="Denef V.J."/>
            <person name="McMahon K.D."/>
            <person name="Konstantinidis K.T."/>
            <person name="Eloe-Fadrosh E.A."/>
            <person name="Kyrpides N.C."/>
            <person name="Woyke T."/>
        </authorList>
    </citation>
    <scope>NUCLEOTIDE SEQUENCE</scope>
    <source>
        <strain evidence="1">GVMAG-M-3300021185-45</strain>
    </source>
</reference>
<dbReference type="EMBL" id="MN739424">
    <property type="protein sequence ID" value="QHT04208.1"/>
    <property type="molecule type" value="Genomic_DNA"/>
</dbReference>